<keyword evidence="5" id="KW-1185">Reference proteome</keyword>
<dbReference type="STRING" id="1117379.BABA_10416"/>
<dbReference type="RefSeq" id="WP_007085100.1">
    <property type="nucleotide sequence ID" value="NZ_AJLS01000057.1"/>
</dbReference>
<dbReference type="InterPro" id="IPR025269">
    <property type="entry name" value="SAM-like_dom"/>
</dbReference>
<evidence type="ECO:0000256" key="1">
    <source>
        <dbReference type="ARBA" id="ARBA00023125"/>
    </source>
</evidence>
<evidence type="ECO:0000256" key="2">
    <source>
        <dbReference type="PROSITE-ProRule" id="PRU01248"/>
    </source>
</evidence>
<protein>
    <submittedName>
        <fullName evidence="4">Integrase family protein</fullName>
    </submittedName>
</protein>
<dbReference type="InterPro" id="IPR011010">
    <property type="entry name" value="DNA_brk_join_enz"/>
</dbReference>
<dbReference type="InterPro" id="IPR044068">
    <property type="entry name" value="CB"/>
</dbReference>
<evidence type="ECO:0000313" key="4">
    <source>
        <dbReference type="EMBL" id="EKN69269.1"/>
    </source>
</evidence>
<dbReference type="GO" id="GO:0003677">
    <property type="term" value="F:DNA binding"/>
    <property type="evidence" value="ECO:0007669"/>
    <property type="project" value="UniProtKB-UniRule"/>
</dbReference>
<comment type="caution">
    <text evidence="4">The sequence shown here is derived from an EMBL/GenBank/DDBJ whole genome shotgun (WGS) entry which is preliminary data.</text>
</comment>
<sequence length="178" mass="21115">MQKKTVRKYKRGESTGRNSKKILDALTLDEMFHKFMTFKKTEALAPRTIQEYYIHFEYLKEFLGDDRTNENVTLEDFRGYIGYMLHDKQLSPMTVNIRIRTMRAFIRFCYTEGYIETPIYENFKPVKAPEDTLESFTQAEIKKLLGVIDEELYTGFRDKVIVFVLLDTMVRISELVSM</sequence>
<dbReference type="InterPro" id="IPR010998">
    <property type="entry name" value="Integrase_recombinase_N"/>
</dbReference>
<evidence type="ECO:0000313" key="5">
    <source>
        <dbReference type="Proteomes" id="UP000006316"/>
    </source>
</evidence>
<accession>K6DLS6</accession>
<proteinExistence type="predicted"/>
<organism evidence="4 5">
    <name type="scientific">Neobacillus bataviensis LMG 21833</name>
    <dbReference type="NCBI Taxonomy" id="1117379"/>
    <lineage>
        <taxon>Bacteria</taxon>
        <taxon>Bacillati</taxon>
        <taxon>Bacillota</taxon>
        <taxon>Bacilli</taxon>
        <taxon>Bacillales</taxon>
        <taxon>Bacillaceae</taxon>
        <taxon>Neobacillus</taxon>
    </lineage>
</organism>
<feature type="domain" description="Core-binding (CB)" evidence="3">
    <location>
        <begin position="26"/>
        <end position="110"/>
    </location>
</feature>
<dbReference type="Gene3D" id="1.10.150.130">
    <property type="match status" value="1"/>
</dbReference>
<name>K6DLS6_9BACI</name>
<reference evidence="4 5" key="1">
    <citation type="journal article" date="2012" name="Front. Microbiol.">
        <title>Redundancy and modularity in membrane-associated dissimilatory nitrate reduction in Bacillus.</title>
        <authorList>
            <person name="Heylen K."/>
            <person name="Keltjens J."/>
        </authorList>
    </citation>
    <scope>NUCLEOTIDE SEQUENCE [LARGE SCALE GENOMIC DNA]</scope>
    <source>
        <strain evidence="5">LMG 21833T</strain>
    </source>
</reference>
<dbReference type="AlphaFoldDB" id="K6DLS6"/>
<keyword evidence="1 2" id="KW-0238">DNA-binding</keyword>
<dbReference type="Pfam" id="PF13102">
    <property type="entry name" value="Phage_int_SAM_5"/>
    <property type="match status" value="1"/>
</dbReference>
<dbReference type="PATRIC" id="fig|1117379.3.peg.2174"/>
<gene>
    <name evidence="4" type="ORF">BABA_10416</name>
</gene>
<dbReference type="SUPFAM" id="SSF56349">
    <property type="entry name" value="DNA breaking-rejoining enzymes"/>
    <property type="match status" value="1"/>
</dbReference>
<dbReference type="PROSITE" id="PS51900">
    <property type="entry name" value="CB"/>
    <property type="match status" value="1"/>
</dbReference>
<dbReference type="EMBL" id="AJLS01000057">
    <property type="protein sequence ID" value="EKN69269.1"/>
    <property type="molecule type" value="Genomic_DNA"/>
</dbReference>
<dbReference type="Proteomes" id="UP000006316">
    <property type="component" value="Unassembled WGS sequence"/>
</dbReference>
<evidence type="ECO:0000259" key="3">
    <source>
        <dbReference type="PROSITE" id="PS51900"/>
    </source>
</evidence>
<dbReference type="eggNOG" id="COG4974">
    <property type="taxonomic scope" value="Bacteria"/>
</dbReference>